<dbReference type="Pfam" id="PF11999">
    <property type="entry name" value="Ice_binding"/>
    <property type="match status" value="1"/>
</dbReference>
<evidence type="ECO:0000313" key="6">
    <source>
        <dbReference type="Proteomes" id="UP000649753"/>
    </source>
</evidence>
<evidence type="ECO:0000256" key="1">
    <source>
        <dbReference type="ARBA" id="ARBA00005445"/>
    </source>
</evidence>
<evidence type="ECO:0000313" key="5">
    <source>
        <dbReference type="EMBL" id="MBE1484749.1"/>
    </source>
</evidence>
<evidence type="ECO:0000256" key="2">
    <source>
        <dbReference type="ARBA" id="ARBA00022729"/>
    </source>
</evidence>
<organism evidence="5 6">
    <name type="scientific">Plantactinospora soyae</name>
    <dbReference type="NCBI Taxonomy" id="1544732"/>
    <lineage>
        <taxon>Bacteria</taxon>
        <taxon>Bacillati</taxon>
        <taxon>Actinomycetota</taxon>
        <taxon>Actinomycetes</taxon>
        <taxon>Micromonosporales</taxon>
        <taxon>Micromonosporaceae</taxon>
        <taxon>Plantactinospora</taxon>
    </lineage>
</organism>
<evidence type="ECO:0000256" key="3">
    <source>
        <dbReference type="SAM" id="MobiDB-lite"/>
    </source>
</evidence>
<protein>
    <recommendedName>
        <fullName evidence="7">DUF3494 domain-containing protein</fullName>
    </recommendedName>
</protein>
<dbReference type="Proteomes" id="UP000649753">
    <property type="component" value="Unassembled WGS sequence"/>
</dbReference>
<dbReference type="RefSeq" id="WP_318782980.1">
    <property type="nucleotide sequence ID" value="NZ_JADBEB010000001.1"/>
</dbReference>
<dbReference type="InterPro" id="IPR021884">
    <property type="entry name" value="Ice-bd_prot"/>
</dbReference>
<feature type="chain" id="PRO_5037552528" description="DUF3494 domain-containing protein" evidence="4">
    <location>
        <begin position="26"/>
        <end position="375"/>
    </location>
</feature>
<evidence type="ECO:0008006" key="7">
    <source>
        <dbReference type="Google" id="ProtNLM"/>
    </source>
</evidence>
<accession>A0A927LYI7</accession>
<dbReference type="AlphaFoldDB" id="A0A927LYI7"/>
<feature type="region of interest" description="Disordered" evidence="3">
    <location>
        <begin position="238"/>
        <end position="261"/>
    </location>
</feature>
<reference evidence="5" key="1">
    <citation type="submission" date="2020-10" db="EMBL/GenBank/DDBJ databases">
        <title>Sequencing the genomes of 1000 actinobacteria strains.</title>
        <authorList>
            <person name="Klenk H.-P."/>
        </authorList>
    </citation>
    <scope>NUCLEOTIDE SEQUENCE</scope>
    <source>
        <strain evidence="5">DSM 46832</strain>
    </source>
</reference>
<proteinExistence type="inferred from homology"/>
<keyword evidence="6" id="KW-1185">Reference proteome</keyword>
<dbReference type="EMBL" id="JADBEB010000001">
    <property type="protein sequence ID" value="MBE1484749.1"/>
    <property type="molecule type" value="Genomic_DNA"/>
</dbReference>
<evidence type="ECO:0000256" key="4">
    <source>
        <dbReference type="SAM" id="SignalP"/>
    </source>
</evidence>
<comment type="caution">
    <text evidence="5">The sequence shown here is derived from an EMBL/GenBank/DDBJ whole genome shotgun (WGS) entry which is preliminary data.</text>
</comment>
<sequence>MTSALTLIFATTALIGVVGSPSANAATLPVELGAAADFAVLAGTTVTNTGFTEVDGDIGVSPGTAVTGFPPGELTGAIYSGDDGPAVAAQSDLALAYGDAAGRTPTGTVSGDLGGTTRTTGVYNSASGTFGIAGTLTLDAEGDPNAVFIFKAVSTLITAADSEVNLVNGAQSCNVFWQVGSSATLGANSTLRGDVLAFTSITVGAGIEVDGRTLAINGAVTLDTDSITASTCAEPGELSISAPETADLGTARPGGTVSANLGPVTVTDERLLSEAAWTATAVATGFVLDGSSHTISNVNVSYWSGTASSTTGIGDFDSGQPTADDAEIINVPRTAYSLTDGIGNNAATWDPVVTVQIPLSAVAGEYTGTVTFSVS</sequence>
<gene>
    <name evidence="5" type="ORF">H4W31_000387</name>
</gene>
<comment type="similarity">
    <text evidence="1">Belongs to the ice-binding protein family.</text>
</comment>
<feature type="signal peptide" evidence="4">
    <location>
        <begin position="1"/>
        <end position="25"/>
    </location>
</feature>
<keyword evidence="2 4" id="KW-0732">Signal</keyword>
<name>A0A927LYI7_9ACTN</name>